<feature type="region of interest" description="Disordered" evidence="6">
    <location>
        <begin position="333"/>
        <end position="363"/>
    </location>
</feature>
<dbReference type="Gene3D" id="3.30.200.20">
    <property type="entry name" value="Phosphorylase Kinase, domain 1"/>
    <property type="match status" value="1"/>
</dbReference>
<feature type="domain" description="Protein kinase" evidence="8">
    <location>
        <begin position="24"/>
        <end position="300"/>
    </location>
</feature>
<dbReference type="PANTHER" id="PTHR43289">
    <property type="entry name" value="MITOGEN-ACTIVATED PROTEIN KINASE KINASE KINASE 20-RELATED"/>
    <property type="match status" value="1"/>
</dbReference>
<name>A0ABZ2KJP5_9BACT</name>
<dbReference type="EMBL" id="CP089982">
    <property type="protein sequence ID" value="WXA98774.1"/>
    <property type="molecule type" value="Genomic_DNA"/>
</dbReference>
<dbReference type="InterPro" id="IPR011009">
    <property type="entry name" value="Kinase-like_dom_sf"/>
</dbReference>
<evidence type="ECO:0000259" key="8">
    <source>
        <dbReference type="PROSITE" id="PS50011"/>
    </source>
</evidence>
<evidence type="ECO:0000256" key="3">
    <source>
        <dbReference type="ARBA" id="ARBA00022777"/>
    </source>
</evidence>
<evidence type="ECO:0000256" key="1">
    <source>
        <dbReference type="ARBA" id="ARBA00022679"/>
    </source>
</evidence>
<dbReference type="RefSeq" id="WP_394849389.1">
    <property type="nucleotide sequence ID" value="NZ_CP089982.1"/>
</dbReference>
<evidence type="ECO:0000256" key="6">
    <source>
        <dbReference type="SAM" id="MobiDB-lite"/>
    </source>
</evidence>
<keyword evidence="10" id="KW-1185">Reference proteome</keyword>
<dbReference type="InterPro" id="IPR017441">
    <property type="entry name" value="Protein_kinase_ATP_BS"/>
</dbReference>
<evidence type="ECO:0000313" key="10">
    <source>
        <dbReference type="Proteomes" id="UP001379533"/>
    </source>
</evidence>
<keyword evidence="4 5" id="KW-0067">ATP-binding</keyword>
<dbReference type="PROSITE" id="PS50011">
    <property type="entry name" value="PROTEIN_KINASE_DOM"/>
    <property type="match status" value="1"/>
</dbReference>
<evidence type="ECO:0000256" key="2">
    <source>
        <dbReference type="ARBA" id="ARBA00022741"/>
    </source>
</evidence>
<dbReference type="InterPro" id="IPR000719">
    <property type="entry name" value="Prot_kinase_dom"/>
</dbReference>
<dbReference type="PROSITE" id="PS00107">
    <property type="entry name" value="PROTEIN_KINASE_ATP"/>
    <property type="match status" value="1"/>
</dbReference>
<feature type="region of interest" description="Disordered" evidence="6">
    <location>
        <begin position="181"/>
        <end position="210"/>
    </location>
</feature>
<dbReference type="SMART" id="SM00220">
    <property type="entry name" value="S_TKc"/>
    <property type="match status" value="1"/>
</dbReference>
<keyword evidence="3 9" id="KW-0418">Kinase</keyword>
<accession>A0ABZ2KJP5</accession>
<feature type="binding site" evidence="5">
    <location>
        <position position="53"/>
    </location>
    <ligand>
        <name>ATP</name>
        <dbReference type="ChEBI" id="CHEBI:30616"/>
    </ligand>
</feature>
<evidence type="ECO:0000256" key="7">
    <source>
        <dbReference type="SAM" id="Phobius"/>
    </source>
</evidence>
<evidence type="ECO:0000313" key="9">
    <source>
        <dbReference type="EMBL" id="WXA98774.1"/>
    </source>
</evidence>
<dbReference type="CDD" id="cd14014">
    <property type="entry name" value="STKc_PknB_like"/>
    <property type="match status" value="1"/>
</dbReference>
<proteinExistence type="predicted"/>
<keyword evidence="7" id="KW-0812">Transmembrane</keyword>
<organism evidence="9 10">
    <name type="scientific">Pendulispora brunnea</name>
    <dbReference type="NCBI Taxonomy" id="2905690"/>
    <lineage>
        <taxon>Bacteria</taxon>
        <taxon>Pseudomonadati</taxon>
        <taxon>Myxococcota</taxon>
        <taxon>Myxococcia</taxon>
        <taxon>Myxococcales</taxon>
        <taxon>Sorangiineae</taxon>
        <taxon>Pendulisporaceae</taxon>
        <taxon>Pendulispora</taxon>
    </lineage>
</organism>
<keyword evidence="7" id="KW-1133">Transmembrane helix</keyword>
<sequence length="546" mass="57372">MLLPDAAFAGLDRELPPGFLVGEYRIEGKIGEGGFGSVYRAVHPLIGKAAAIKILSRQYSSNPVVVARFIAEARAVNQIRHRNIIDIFSFGALDDGRQYLVMELLEGKPLDRYLQEDKGRLTPEEAIPILRGIARALDAAHASGILHRDLKPENIFLSFDEDGEPFPKLLDFGIAKLVGGGKGSDPSSPGSAHAARTRTGTPMGTPYYMSPEQCRGKDVDHRTDIYSFGVLAHELLTGDIPFRGEDVVELLMKQTTVEPPPMSSVCAAVPRILDAPVLKMLAKDPAARPPSAGAAVEALAVAAKDAGFRVTPLASGPLLPPVVSGVSVLSGPRLTPRTDTLESAETLDDGRTPTLARPSPGPHTFGAAAADVRSSLPHRPNRRALMGLAGVAAVALIGIGLVASGVVGRTKTPLAEIAQVPVAASAAPATVPEPTQEVARASDAALPDWAKDVAITVESTPANATIWKDGTKIGDAPGPISLPRAQGTIKLTIKAEGHKPSEISVDTTKDATFVVALPKIVRSTHVAPKTTASGTRSEIPTDINEK</sequence>
<dbReference type="Gene3D" id="1.10.510.10">
    <property type="entry name" value="Transferase(Phosphotransferase) domain 1"/>
    <property type="match status" value="1"/>
</dbReference>
<dbReference type="Pfam" id="PF08308">
    <property type="entry name" value="PEGA"/>
    <property type="match status" value="1"/>
</dbReference>
<evidence type="ECO:0000256" key="5">
    <source>
        <dbReference type="PROSITE-ProRule" id="PRU10141"/>
    </source>
</evidence>
<keyword evidence="2 5" id="KW-0547">Nucleotide-binding</keyword>
<dbReference type="PANTHER" id="PTHR43289:SF6">
    <property type="entry name" value="SERINE_THREONINE-PROTEIN KINASE NEKL-3"/>
    <property type="match status" value="1"/>
</dbReference>
<keyword evidence="1" id="KW-0808">Transferase</keyword>
<dbReference type="Proteomes" id="UP001379533">
    <property type="component" value="Chromosome"/>
</dbReference>
<dbReference type="PROSITE" id="PS00108">
    <property type="entry name" value="PROTEIN_KINASE_ST"/>
    <property type="match status" value="1"/>
</dbReference>
<dbReference type="InterPro" id="IPR013229">
    <property type="entry name" value="PEGA"/>
</dbReference>
<feature type="transmembrane region" description="Helical" evidence="7">
    <location>
        <begin position="384"/>
        <end position="407"/>
    </location>
</feature>
<keyword evidence="7" id="KW-0472">Membrane</keyword>
<gene>
    <name evidence="9" type="ORF">LZC95_18325</name>
</gene>
<dbReference type="Pfam" id="PF00069">
    <property type="entry name" value="Pkinase"/>
    <property type="match status" value="1"/>
</dbReference>
<evidence type="ECO:0000256" key="4">
    <source>
        <dbReference type="ARBA" id="ARBA00022840"/>
    </source>
</evidence>
<protein>
    <submittedName>
        <fullName evidence="9">Protein kinase</fullName>
    </submittedName>
</protein>
<reference evidence="9 10" key="1">
    <citation type="submission" date="2021-12" db="EMBL/GenBank/DDBJ databases">
        <title>Discovery of the Pendulisporaceae a myxobacterial family with distinct sporulation behavior and unique specialized metabolism.</title>
        <authorList>
            <person name="Garcia R."/>
            <person name="Popoff A."/>
            <person name="Bader C.D."/>
            <person name="Loehr J."/>
            <person name="Walesch S."/>
            <person name="Walt C."/>
            <person name="Boldt J."/>
            <person name="Bunk B."/>
            <person name="Haeckl F.J.F.P.J."/>
            <person name="Gunesch A.P."/>
            <person name="Birkelbach J."/>
            <person name="Nuebel U."/>
            <person name="Pietschmann T."/>
            <person name="Bach T."/>
            <person name="Mueller R."/>
        </authorList>
    </citation>
    <scope>NUCLEOTIDE SEQUENCE [LARGE SCALE GENOMIC DNA]</scope>
    <source>
        <strain evidence="9 10">MSr12523</strain>
    </source>
</reference>
<dbReference type="GO" id="GO:0016301">
    <property type="term" value="F:kinase activity"/>
    <property type="evidence" value="ECO:0007669"/>
    <property type="project" value="UniProtKB-KW"/>
</dbReference>
<feature type="region of interest" description="Disordered" evidence="6">
    <location>
        <begin position="527"/>
        <end position="546"/>
    </location>
</feature>
<dbReference type="InterPro" id="IPR008271">
    <property type="entry name" value="Ser/Thr_kinase_AS"/>
</dbReference>
<dbReference type="SUPFAM" id="SSF56112">
    <property type="entry name" value="Protein kinase-like (PK-like)"/>
    <property type="match status" value="1"/>
</dbReference>